<evidence type="ECO:0000259" key="2">
    <source>
        <dbReference type="Pfam" id="PF01471"/>
    </source>
</evidence>
<dbReference type="SUPFAM" id="SSF47090">
    <property type="entry name" value="PGBD-like"/>
    <property type="match status" value="1"/>
</dbReference>
<sequence>MTIGMQRKMYKKGYDISFLGVSMRIIQILGKMISSHPTLILMTTGYAVIFMWILFNALWGQRGKHPSPIFVTRHLQSGKIVLGAIRASIDLSQEKVMSFKVERSGDNSTITFLDHPIVPDKKKKLLKEIQKKLQDRGLYQGSCEGDLNQSTIDSINSFQRKNNIPVDGIPSHSLLNILKRGSDQSDFSNQSSKIIGLVPNPPSDLIADIIMKDLEKNS</sequence>
<feature type="transmembrane region" description="Helical" evidence="1">
    <location>
        <begin position="39"/>
        <end position="59"/>
    </location>
</feature>
<dbReference type="Pfam" id="PF01471">
    <property type="entry name" value="PG_binding_1"/>
    <property type="match status" value="1"/>
</dbReference>
<dbReference type="InterPro" id="IPR036365">
    <property type="entry name" value="PGBD-like_sf"/>
</dbReference>
<dbReference type="Gene3D" id="1.10.101.10">
    <property type="entry name" value="PGBD-like superfamily/PGBD"/>
    <property type="match status" value="1"/>
</dbReference>
<dbReference type="InterPro" id="IPR002477">
    <property type="entry name" value="Peptidoglycan-bd-like"/>
</dbReference>
<dbReference type="Proteomes" id="UP000736856">
    <property type="component" value="Unassembled WGS sequence"/>
</dbReference>
<gene>
    <name evidence="3" type="ORF">EU981_04600</name>
</gene>
<proteinExistence type="predicted"/>
<keyword evidence="1" id="KW-1133">Transmembrane helix</keyword>
<dbReference type="InterPro" id="IPR036366">
    <property type="entry name" value="PGBDSf"/>
</dbReference>
<comment type="caution">
    <text evidence="3">The sequence shown here is derived from an EMBL/GenBank/DDBJ whole genome shotgun (WGS) entry which is preliminary data.</text>
</comment>
<protein>
    <submittedName>
        <fullName evidence="3">Peptidoglycan-binding protein</fullName>
    </submittedName>
</protein>
<keyword evidence="1" id="KW-0812">Transmembrane</keyword>
<dbReference type="AlphaFoldDB" id="A0A937AD66"/>
<feature type="domain" description="Peptidoglycan binding-like" evidence="2">
    <location>
        <begin position="126"/>
        <end position="178"/>
    </location>
</feature>
<keyword evidence="1" id="KW-0472">Membrane</keyword>
<dbReference type="EMBL" id="SEOL01000011">
    <property type="protein sequence ID" value="MBL0849333.1"/>
    <property type="molecule type" value="Genomic_DNA"/>
</dbReference>
<name>A0A937AD66_9HYPH</name>
<evidence type="ECO:0000256" key="1">
    <source>
        <dbReference type="SAM" id="Phobius"/>
    </source>
</evidence>
<reference evidence="3" key="1">
    <citation type="submission" date="2019-02" db="EMBL/GenBank/DDBJ databases">
        <title>A novel Candidatus Liberibacter species associated with the New Zealand native fuchsia psyllid, Ctenarytaina fuchsiae.</title>
        <authorList>
            <person name="Thompson S.M."/>
            <person name="Jorgensen N."/>
            <person name="David C."/>
            <person name="Bulman S.R."/>
            <person name="Smith G.R."/>
        </authorList>
    </citation>
    <scope>NUCLEOTIDE SEQUENCE</scope>
    <source>
        <strain evidence="3">Oxford</strain>
    </source>
</reference>
<evidence type="ECO:0000313" key="3">
    <source>
        <dbReference type="EMBL" id="MBL0849333.1"/>
    </source>
</evidence>
<accession>A0A937AD66</accession>
<organism evidence="3 4">
    <name type="scientific">Candidatus Liberibacter ctenarytainae</name>
    <dbReference type="NCBI Taxonomy" id="2020335"/>
    <lineage>
        <taxon>Bacteria</taxon>
        <taxon>Pseudomonadati</taxon>
        <taxon>Pseudomonadota</taxon>
        <taxon>Alphaproteobacteria</taxon>
        <taxon>Hyphomicrobiales</taxon>
        <taxon>Rhizobiaceae</taxon>
        <taxon>Liberibacter</taxon>
    </lineage>
</organism>
<evidence type="ECO:0000313" key="4">
    <source>
        <dbReference type="Proteomes" id="UP000736856"/>
    </source>
</evidence>